<feature type="domain" description="AMP-dependent synthetase/ligase" evidence="1">
    <location>
        <begin position="76"/>
        <end position="288"/>
    </location>
</feature>
<dbReference type="Proteomes" id="UP000244450">
    <property type="component" value="Unassembled WGS sequence"/>
</dbReference>
<dbReference type="SUPFAM" id="SSF56801">
    <property type="entry name" value="Acetyl-CoA synthetase-like"/>
    <property type="match status" value="1"/>
</dbReference>
<dbReference type="Gene3D" id="3.30.300.30">
    <property type="match status" value="1"/>
</dbReference>
<comment type="caution">
    <text evidence="2">The sequence shown here is derived from an EMBL/GenBank/DDBJ whole genome shotgun (WGS) entry which is preliminary data.</text>
</comment>
<keyword evidence="2" id="KW-0436">Ligase</keyword>
<gene>
    <name evidence="2" type="ORF">DCC81_12605</name>
</gene>
<proteinExistence type="predicted"/>
<dbReference type="PANTHER" id="PTHR43845:SF1">
    <property type="entry name" value="BLR5969 PROTEIN"/>
    <property type="match status" value="1"/>
</dbReference>
<dbReference type="Gene3D" id="3.40.50.12780">
    <property type="entry name" value="N-terminal domain of ligase-like"/>
    <property type="match status" value="1"/>
</dbReference>
<dbReference type="PANTHER" id="PTHR43845">
    <property type="entry name" value="BLR5969 PROTEIN"/>
    <property type="match status" value="1"/>
</dbReference>
<dbReference type="InterPro" id="IPR000873">
    <property type="entry name" value="AMP-dep_synth/lig_dom"/>
</dbReference>
<accession>A0A2T7BFY7</accession>
<evidence type="ECO:0000313" key="3">
    <source>
        <dbReference type="Proteomes" id="UP000244450"/>
    </source>
</evidence>
<sequence>MYIPDIELQPAAAIRQFQEREVLRQIGYLAQFSPFYKSWFARHNIVPGSMQSLEDLTKIPPVTKDELQERNWEFLCVDKRKIAEYTTTSGTMGRPVVMALTDRDLQRLAYNEYISFCCADGTDKDVYQLMLTLDRQFMAGMAYYTGIRKLGAGVLRVGPGVPSMQWENIQRIQPTTIVAVPSFIIKLLAYAQEHGMDVNASSVKKAICIGENIRNQDFTYNVLGKKITDTWNIQLYSTYASTEMQAAFTECKAGVGGHHHPELLYVELLDEHDQPVAPGQDGEVTITTLGVEGMPLLRYKTGDICRYENTPCTCGRHTLRLSPVIGRKKQMLKYKGTTLYPPALFDLLADMQEVKEFIVEVFSNDLGTDDITLHLAVVTESEDTDRRIRSYLQGKLRVIPEIQYHPMSEIMKRQFPEGSRKPVKFVDNRK</sequence>
<dbReference type="EMBL" id="QCYK01000002">
    <property type="protein sequence ID" value="PUZ25143.1"/>
    <property type="molecule type" value="Genomic_DNA"/>
</dbReference>
<evidence type="ECO:0000259" key="1">
    <source>
        <dbReference type="Pfam" id="PF00501"/>
    </source>
</evidence>
<dbReference type="Pfam" id="PF00501">
    <property type="entry name" value="AMP-binding"/>
    <property type="match status" value="1"/>
</dbReference>
<reference evidence="2 3" key="1">
    <citation type="submission" date="2018-04" db="EMBL/GenBank/DDBJ databases">
        <title>Chitinophaga fuyangensis sp. nov., isolated from soil in a chemical factory.</title>
        <authorList>
            <person name="Chen K."/>
        </authorList>
    </citation>
    <scope>NUCLEOTIDE SEQUENCE [LARGE SCALE GENOMIC DNA]</scope>
    <source>
        <strain evidence="2 3">LY-1</strain>
    </source>
</reference>
<dbReference type="InterPro" id="IPR042099">
    <property type="entry name" value="ANL_N_sf"/>
</dbReference>
<dbReference type="AlphaFoldDB" id="A0A2T7BFY7"/>
<dbReference type="GO" id="GO:0016874">
    <property type="term" value="F:ligase activity"/>
    <property type="evidence" value="ECO:0007669"/>
    <property type="project" value="UniProtKB-KW"/>
</dbReference>
<protein>
    <submittedName>
        <fullName evidence="2">Phenylacetate--CoA ligase</fullName>
    </submittedName>
</protein>
<keyword evidence="3" id="KW-1185">Reference proteome</keyword>
<dbReference type="RefSeq" id="WP_108686980.1">
    <property type="nucleotide sequence ID" value="NZ_QCYK01000002.1"/>
</dbReference>
<name>A0A2T7BFY7_9BACT</name>
<dbReference type="InterPro" id="IPR045851">
    <property type="entry name" value="AMP-bd_C_sf"/>
</dbReference>
<dbReference type="OrthoDB" id="580775at2"/>
<organism evidence="2 3">
    <name type="scientific">Chitinophaga parva</name>
    <dbReference type="NCBI Taxonomy" id="2169414"/>
    <lineage>
        <taxon>Bacteria</taxon>
        <taxon>Pseudomonadati</taxon>
        <taxon>Bacteroidota</taxon>
        <taxon>Chitinophagia</taxon>
        <taxon>Chitinophagales</taxon>
        <taxon>Chitinophagaceae</taxon>
        <taxon>Chitinophaga</taxon>
    </lineage>
</organism>
<evidence type="ECO:0000313" key="2">
    <source>
        <dbReference type="EMBL" id="PUZ25143.1"/>
    </source>
</evidence>